<reference evidence="2 3" key="1">
    <citation type="submission" date="2016-02" db="EMBL/GenBank/DDBJ databases">
        <title>Band-tailed pigeon sequencing and assembly.</title>
        <authorList>
            <person name="Soares A.E."/>
            <person name="Novak B.J."/>
            <person name="Rice E.S."/>
            <person name="O'Connell B."/>
            <person name="Chang D."/>
            <person name="Weber S."/>
            <person name="Shapiro B."/>
        </authorList>
    </citation>
    <scope>NUCLEOTIDE SEQUENCE [LARGE SCALE GENOMIC DNA]</scope>
    <source>
        <strain evidence="2">BTP2013</strain>
        <tissue evidence="2">Blood</tissue>
    </source>
</reference>
<name>A0A1V4KBF5_PATFA</name>
<comment type="caution">
    <text evidence="2">The sequence shown here is derived from an EMBL/GenBank/DDBJ whole genome shotgun (WGS) entry which is preliminary data.</text>
</comment>
<evidence type="ECO:0000313" key="3">
    <source>
        <dbReference type="Proteomes" id="UP000190648"/>
    </source>
</evidence>
<evidence type="ECO:0000256" key="1">
    <source>
        <dbReference type="SAM" id="MobiDB-lite"/>
    </source>
</evidence>
<evidence type="ECO:0000313" key="2">
    <source>
        <dbReference type="EMBL" id="OPJ81725.1"/>
    </source>
</evidence>
<sequence>MVPRTASRSGGGGRVCPAGHERPAGRGCRPAALGPPPGPGDAGAAGAAVCLEEPEPEHRYTGSKNVIKKWKLMSKLFKS</sequence>
<feature type="region of interest" description="Disordered" evidence="1">
    <location>
        <begin position="1"/>
        <end position="46"/>
    </location>
</feature>
<keyword evidence="3" id="KW-1185">Reference proteome</keyword>
<dbReference type="Proteomes" id="UP000190648">
    <property type="component" value="Unassembled WGS sequence"/>
</dbReference>
<protein>
    <submittedName>
        <fullName evidence="2">Uncharacterized protein</fullName>
    </submittedName>
</protein>
<gene>
    <name evidence="2" type="ORF">AV530_014289</name>
</gene>
<accession>A0A1V4KBF5</accession>
<proteinExistence type="predicted"/>
<dbReference type="AlphaFoldDB" id="A0A1V4KBF5"/>
<organism evidence="2 3">
    <name type="scientific">Patagioenas fasciata monilis</name>
    <dbReference type="NCBI Taxonomy" id="372326"/>
    <lineage>
        <taxon>Eukaryota</taxon>
        <taxon>Metazoa</taxon>
        <taxon>Chordata</taxon>
        <taxon>Craniata</taxon>
        <taxon>Vertebrata</taxon>
        <taxon>Euteleostomi</taxon>
        <taxon>Archelosauria</taxon>
        <taxon>Archosauria</taxon>
        <taxon>Dinosauria</taxon>
        <taxon>Saurischia</taxon>
        <taxon>Theropoda</taxon>
        <taxon>Coelurosauria</taxon>
        <taxon>Aves</taxon>
        <taxon>Neognathae</taxon>
        <taxon>Neoaves</taxon>
        <taxon>Columbimorphae</taxon>
        <taxon>Columbiformes</taxon>
        <taxon>Columbidae</taxon>
        <taxon>Patagioenas</taxon>
    </lineage>
</organism>
<dbReference type="EMBL" id="LSYS01003958">
    <property type="protein sequence ID" value="OPJ81725.1"/>
    <property type="molecule type" value="Genomic_DNA"/>
</dbReference>